<evidence type="ECO:0000256" key="4">
    <source>
        <dbReference type="ARBA" id="ARBA00023125"/>
    </source>
</evidence>
<dbReference type="PROSITE" id="PS51526">
    <property type="entry name" value="RFX_DBD"/>
    <property type="match status" value="1"/>
</dbReference>
<dbReference type="Pfam" id="PF25340">
    <property type="entry name" value="BCD_RFX"/>
    <property type="match status" value="1"/>
</dbReference>
<name>T2MC38_HYDVU</name>
<dbReference type="SUPFAM" id="SSF46785">
    <property type="entry name" value="Winged helix' DNA-binding domain"/>
    <property type="match status" value="1"/>
</dbReference>
<sequence length="882" mass="101064">MPHEAKTHEFVKLFCIFCFQKSKDLRVINCKVKSNLSNGKYDYCQLLKMHFWQDYASQNPDLPVMICSKCRKKLLCVDPTFKSRPSYEDLNTRIVRGGKCECFICENGRKNGKIEVAVPMVECFTGNLVARGPENQCKIYSKCPQNLILPQDQRESALCLTCGNKLATKQTNTTGLRKHIQTQHRKLFIELQKKEYERRLQVDEELNVIEAAASGFATECLPFSFADSENFKSRFEHSSPVRLSLHGNLMILTNLPSPEVCTNLGCSSLRKKSLLNDFSENEVENGVCGLSAGAEDKDDDSVDGVVDDYDVDTNTHSSDVETKSLLHENYDMLEGISLRRIALHTHYLDFCNSTNVTPVHAASLGNIIRSTFPELKTRRLGTRGKSKYHYFGICVKKTSVYYDQTISFNHLKVQSTLTETSKKNDSKSDIIEPSRDHENLLLSNGALLPPFPSFDSVIVEDDSTLDKVKTLLIMYRAHCQRILDTIFRANFGEVQNFLIHFWHGMPSHIAVVLSNKNVIELIKCCDVILYKAVSSVLIPTSLQPLPSSLSQAIQHFAKQLPIYLEMALYHLPHDLQIKKISVANIFTQSLLRQTSLSHLAQASKTVLHNNEHLSQMIADIRTIKSDDICKYVVFISREKVERDVRIVEKLFSEFDNLFERQATIEEYTFWISSVVSRYVTKPSESVAKFQSLAQEFLLKWTYVTSKIIQELTLRSAKSFGSFHLVLMFFNDYIFYLIESHTDINEVRNMKKYSQSQHSMQNNNNISPYSRLRHSLVLQRSPLLLGNTSSYSIPCSESYQQFIFEEPNRYNDINFEENSYLDFDYCNDSINMPDSNQSDQHYADSNQSDQHYAALKIAQDLQEKTKSLFGISSKLIPRIEFYS</sequence>
<dbReference type="GO" id="GO:0000981">
    <property type="term" value="F:DNA-binding transcription factor activity, RNA polymerase II-specific"/>
    <property type="evidence" value="ECO:0007669"/>
    <property type="project" value="TreeGrafter"/>
</dbReference>
<dbReference type="Gene3D" id="1.10.10.10">
    <property type="entry name" value="Winged helix-like DNA-binding domain superfamily/Winged helix DNA-binding domain"/>
    <property type="match status" value="1"/>
</dbReference>
<feature type="domain" description="RFX-type winged-helix" evidence="5">
    <location>
        <begin position="320"/>
        <end position="397"/>
    </location>
</feature>
<evidence type="ECO:0000256" key="1">
    <source>
        <dbReference type="ARBA" id="ARBA00022723"/>
    </source>
</evidence>
<organism evidence="6">
    <name type="scientific">Hydra vulgaris</name>
    <name type="common">Hydra</name>
    <name type="synonym">Hydra attenuata</name>
    <dbReference type="NCBI Taxonomy" id="6087"/>
    <lineage>
        <taxon>Eukaryota</taxon>
        <taxon>Metazoa</taxon>
        <taxon>Cnidaria</taxon>
        <taxon>Hydrozoa</taxon>
        <taxon>Hydroidolina</taxon>
        <taxon>Anthoathecata</taxon>
        <taxon>Aplanulata</taxon>
        <taxon>Hydridae</taxon>
        <taxon>Hydra</taxon>
    </lineage>
</organism>
<dbReference type="InterPro" id="IPR039779">
    <property type="entry name" value="RFX-like"/>
</dbReference>
<gene>
    <name evidence="6" type="primary">RFX4</name>
</gene>
<evidence type="ECO:0000313" key="6">
    <source>
        <dbReference type="EMBL" id="CDG69813.1"/>
    </source>
</evidence>
<dbReference type="OrthoDB" id="6772893at2759"/>
<keyword evidence="4" id="KW-0238">DNA-binding</keyword>
<dbReference type="Pfam" id="PF02257">
    <property type="entry name" value="RFX_DNA_binding"/>
    <property type="match status" value="1"/>
</dbReference>
<evidence type="ECO:0000256" key="3">
    <source>
        <dbReference type="ARBA" id="ARBA00022833"/>
    </source>
</evidence>
<dbReference type="AlphaFoldDB" id="T2MC38"/>
<dbReference type="EMBL" id="HAAD01003581">
    <property type="protein sequence ID" value="CDG69813.1"/>
    <property type="molecule type" value="mRNA"/>
</dbReference>
<dbReference type="InterPro" id="IPR036388">
    <property type="entry name" value="WH-like_DNA-bd_sf"/>
</dbReference>
<dbReference type="PANTHER" id="PTHR12619">
    <property type="entry name" value="RFX TRANSCRIPTION FACTOR FAMILY"/>
    <property type="match status" value="1"/>
</dbReference>
<evidence type="ECO:0000256" key="2">
    <source>
        <dbReference type="ARBA" id="ARBA00022771"/>
    </source>
</evidence>
<reference evidence="6" key="1">
    <citation type="journal article" date="2013" name="Genome Biol. Evol.">
        <title>Punctuated emergences of genetic and phenotypic innovations in eumetazoan, bilaterian, euteleostome, and hominidae ancestors.</title>
        <authorList>
            <person name="Wenger Y."/>
            <person name="Galliot B."/>
        </authorList>
    </citation>
    <scope>NUCLEOTIDE SEQUENCE</scope>
    <source>
        <tissue evidence="6">Whole animals</tissue>
    </source>
</reference>
<dbReference type="Pfam" id="PF02892">
    <property type="entry name" value="zf-BED"/>
    <property type="match status" value="1"/>
</dbReference>
<accession>T2MC38</accession>
<dbReference type="GO" id="GO:0008270">
    <property type="term" value="F:zinc ion binding"/>
    <property type="evidence" value="ECO:0007669"/>
    <property type="project" value="UniProtKB-KW"/>
</dbReference>
<dbReference type="GO" id="GO:0000978">
    <property type="term" value="F:RNA polymerase II cis-regulatory region sequence-specific DNA binding"/>
    <property type="evidence" value="ECO:0007669"/>
    <property type="project" value="TreeGrafter"/>
</dbReference>
<dbReference type="InterPro" id="IPR057321">
    <property type="entry name" value="RFX1-4/6/8-like_BCD"/>
</dbReference>
<proteinExistence type="evidence at transcript level"/>
<dbReference type="InterPro" id="IPR003150">
    <property type="entry name" value="DNA-bd_RFX"/>
</dbReference>
<keyword evidence="2" id="KW-0863">Zinc-finger</keyword>
<dbReference type="PANTHER" id="PTHR12619:SF5">
    <property type="entry name" value="TRANSCRIPTION FACTOR RFX4"/>
    <property type="match status" value="1"/>
</dbReference>
<dbReference type="InterPro" id="IPR003656">
    <property type="entry name" value="Znf_BED"/>
</dbReference>
<dbReference type="InterPro" id="IPR036390">
    <property type="entry name" value="WH_DNA-bd_sf"/>
</dbReference>
<protein>
    <submittedName>
        <fullName evidence="6">Transcription factor RFX4</fullName>
    </submittedName>
</protein>
<keyword evidence="3" id="KW-0862">Zinc</keyword>
<evidence type="ECO:0000259" key="5">
    <source>
        <dbReference type="PROSITE" id="PS51526"/>
    </source>
</evidence>
<feature type="non-terminal residue" evidence="6">
    <location>
        <position position="1"/>
    </location>
</feature>
<keyword evidence="1" id="KW-0479">Metal-binding</keyword>